<accession>A0ABU8WVB0</accession>
<organism evidence="2 3">
    <name type="scientific">Variovorax rhizosphaerae</name>
    <dbReference type="NCBI Taxonomy" id="1836200"/>
    <lineage>
        <taxon>Bacteria</taxon>
        <taxon>Pseudomonadati</taxon>
        <taxon>Pseudomonadota</taxon>
        <taxon>Betaproteobacteria</taxon>
        <taxon>Burkholderiales</taxon>
        <taxon>Comamonadaceae</taxon>
        <taxon>Variovorax</taxon>
    </lineage>
</organism>
<gene>
    <name evidence="2" type="ORF">WKW82_29330</name>
</gene>
<dbReference type="InterPro" id="IPR011008">
    <property type="entry name" value="Dimeric_a/b-barrel"/>
</dbReference>
<reference evidence="2 3" key="1">
    <citation type="submission" date="2024-03" db="EMBL/GenBank/DDBJ databases">
        <title>Novel species of the genus Variovorax.</title>
        <authorList>
            <person name="Liu Q."/>
            <person name="Xin Y.-H."/>
        </authorList>
    </citation>
    <scope>NUCLEOTIDE SEQUENCE [LARGE SCALE GENOMIC DNA]</scope>
    <source>
        <strain evidence="2 3">KACC 18900</strain>
    </source>
</reference>
<evidence type="ECO:0000313" key="3">
    <source>
        <dbReference type="Proteomes" id="UP001385892"/>
    </source>
</evidence>
<dbReference type="RefSeq" id="WP_340346221.1">
    <property type="nucleotide sequence ID" value="NZ_JBBKZT010000017.1"/>
</dbReference>
<protein>
    <submittedName>
        <fullName evidence="2">NIPSNAP family protein</fullName>
    </submittedName>
</protein>
<proteinExistence type="predicted"/>
<evidence type="ECO:0000259" key="1">
    <source>
        <dbReference type="Pfam" id="PF07978"/>
    </source>
</evidence>
<dbReference type="Proteomes" id="UP001385892">
    <property type="component" value="Unassembled WGS sequence"/>
</dbReference>
<dbReference type="InterPro" id="IPR012577">
    <property type="entry name" value="NIPSNAP"/>
</dbReference>
<dbReference type="EMBL" id="JBBKZT010000017">
    <property type="protein sequence ID" value="MEJ8850775.1"/>
    <property type="molecule type" value="Genomic_DNA"/>
</dbReference>
<dbReference type="Gene3D" id="3.30.70.100">
    <property type="match status" value="1"/>
</dbReference>
<comment type="caution">
    <text evidence="2">The sequence shown here is derived from an EMBL/GenBank/DDBJ whole genome shotgun (WGS) entry which is preliminary data.</text>
</comment>
<dbReference type="SUPFAM" id="SSF54909">
    <property type="entry name" value="Dimeric alpha+beta barrel"/>
    <property type="match status" value="1"/>
</dbReference>
<evidence type="ECO:0000313" key="2">
    <source>
        <dbReference type="EMBL" id="MEJ8850775.1"/>
    </source>
</evidence>
<dbReference type="Pfam" id="PF07978">
    <property type="entry name" value="NIPSNAP"/>
    <property type="match status" value="1"/>
</dbReference>
<name>A0ABU8WVB0_9BURK</name>
<feature type="domain" description="NIPSNAP" evidence="1">
    <location>
        <begin position="3"/>
        <end position="105"/>
    </location>
</feature>
<sequence>MIYELRVYRVSPGRMQEVLDRFENIVFRYWKKYDIRPAGFWTTVIGECHLDLHQILVWESLADREKKWGAIMGDTEFKSEMATTEKNGVLVASVTNTIMAPTRFSTMQ</sequence>
<keyword evidence="3" id="KW-1185">Reference proteome</keyword>